<dbReference type="FunFam" id="1.25.40.10:FF:000366">
    <property type="entry name" value="Pentatricopeptide (PPR) repeat-containing protein"/>
    <property type="match status" value="1"/>
</dbReference>
<dbReference type="InterPro" id="IPR046849">
    <property type="entry name" value="E2_motif"/>
</dbReference>
<proteinExistence type="predicted"/>
<feature type="repeat" description="PPR" evidence="2">
    <location>
        <begin position="536"/>
        <end position="570"/>
    </location>
</feature>
<dbReference type="AlphaFoldDB" id="A0A843UA57"/>
<keyword evidence="3" id="KW-0732">Signal</keyword>
<dbReference type="InterPro" id="IPR032867">
    <property type="entry name" value="DYW_dom"/>
</dbReference>
<reference evidence="5" key="1">
    <citation type="submission" date="2017-07" db="EMBL/GenBank/DDBJ databases">
        <title>Taro Niue Genome Assembly and Annotation.</title>
        <authorList>
            <person name="Atibalentja N."/>
            <person name="Keating K."/>
            <person name="Fields C.J."/>
        </authorList>
    </citation>
    <scope>NUCLEOTIDE SEQUENCE</scope>
    <source>
        <strain evidence="5">Niue_2</strain>
        <tissue evidence="5">Leaf</tissue>
    </source>
</reference>
<sequence>MKLRLPLLPLPISSATAAATKSTGVVPFHLNWKQQILLSGLSVGNKDTTATPTSLLDPIHSSPTPATFSNFLSKCAGPGAFCHGTQIHAHLAKAGLLFPASSPFRSHLVGLYVRCGQPRLARRLFDELPNPDVVSWSALVSACTSNGLNAEALSAFRCMHSSGARCNEFTFPSLFKACSGLFDFEAGLQIHGVVVVTGFESDVFVANSLMTFYAKFGLVSESQKLFDGVAGRNVISWNTILSSHVQNGLIDEAFVLFRDMVSGGTSPNEFTLSSMVNACTDSQDLRWGSVVHGYLSRLGYNSDAFTANALVDMYAKLGDLDCAEVAFGEITCPDVVSWNSFIAGCVLHGCYSWALDLFGAMKRSAAVPNMFTLSSMLTACAGTERLDAGQQIHSALTKMGCESDVFVGVGLIDMFSKCDCIGEARAFFDSMLEHDQITWNAMISGYAHSGNHEEAVSLFTKMRKEELSINRTTLSAVLKSAAGLQDGVLSGQVQTLAIRFGLLSDVHVINGLVDVYGKCGYVDDARRVFEECPSWDVVAFTSMISSYAQSGQAEEGLKLFLEALNKELKPDAFVYSSLFNACASLSAYEQGKQIHAHATKSGFLLDKFAGNSLVYMYARCGSIEDASSSFSEIQDRETVSWSAMIGGYAQHGHGKEALELFHQMLADGVAPNHVTLTSVLCACNHAGLVSEAKQYFDSMVEMFGVERTEEHYACMIDILGRAGRLNEAVELVDSMPFEANASVWGALLAAARVHGNVDLGRRAAERLFVLEPEKSGTHVLLANTYAASGMWDRVAEVRRLMKDSRVKKEPAVSWIELKDKVHTFIVGDRSHSRTAEIYAKLDELGDLMNKAGYVPMIEADLHDVERSEKEQLLSYHSERLAVALGLISTPEGATIRVKKNLRVCKDCHTAFKFICKIVSREIVIRDINRFHHFKDGSCSCGDYW</sequence>
<gene>
    <name evidence="5" type="ORF">Taro_014887</name>
</gene>
<feature type="repeat" description="PPR" evidence="2">
    <location>
        <begin position="233"/>
        <end position="267"/>
    </location>
</feature>
<dbReference type="PANTHER" id="PTHR24015:SF1774">
    <property type="entry name" value="OS09G0251500 PROTEIN"/>
    <property type="match status" value="1"/>
</dbReference>
<feature type="repeat" description="PPR" evidence="2">
    <location>
        <begin position="132"/>
        <end position="166"/>
    </location>
</feature>
<dbReference type="GO" id="GO:0003723">
    <property type="term" value="F:RNA binding"/>
    <property type="evidence" value="ECO:0007669"/>
    <property type="project" value="InterPro"/>
</dbReference>
<keyword evidence="6" id="KW-1185">Reference proteome</keyword>
<evidence type="ECO:0000259" key="4">
    <source>
        <dbReference type="Pfam" id="PF14432"/>
    </source>
</evidence>
<dbReference type="FunFam" id="1.25.40.10:FF:000031">
    <property type="entry name" value="Pentatricopeptide repeat-containing protein mitochondrial"/>
    <property type="match status" value="1"/>
</dbReference>
<dbReference type="Pfam" id="PF01535">
    <property type="entry name" value="PPR"/>
    <property type="match status" value="5"/>
</dbReference>
<protein>
    <recommendedName>
        <fullName evidence="4">DYW domain-containing protein</fullName>
    </recommendedName>
</protein>
<dbReference type="Proteomes" id="UP000652761">
    <property type="component" value="Unassembled WGS sequence"/>
</dbReference>
<dbReference type="InterPro" id="IPR046960">
    <property type="entry name" value="PPR_At4g14850-like_plant"/>
</dbReference>
<evidence type="ECO:0000313" key="6">
    <source>
        <dbReference type="Proteomes" id="UP000652761"/>
    </source>
</evidence>
<evidence type="ECO:0000256" key="2">
    <source>
        <dbReference type="PROSITE-ProRule" id="PRU00708"/>
    </source>
</evidence>
<dbReference type="InterPro" id="IPR002885">
    <property type="entry name" value="PPR_rpt"/>
</dbReference>
<organism evidence="5 6">
    <name type="scientific">Colocasia esculenta</name>
    <name type="common">Wild taro</name>
    <name type="synonym">Arum esculentum</name>
    <dbReference type="NCBI Taxonomy" id="4460"/>
    <lineage>
        <taxon>Eukaryota</taxon>
        <taxon>Viridiplantae</taxon>
        <taxon>Streptophyta</taxon>
        <taxon>Embryophyta</taxon>
        <taxon>Tracheophyta</taxon>
        <taxon>Spermatophyta</taxon>
        <taxon>Magnoliopsida</taxon>
        <taxon>Liliopsida</taxon>
        <taxon>Araceae</taxon>
        <taxon>Aroideae</taxon>
        <taxon>Colocasieae</taxon>
        <taxon>Colocasia</taxon>
    </lineage>
</organism>
<feature type="repeat" description="PPR" evidence="2">
    <location>
        <begin position="435"/>
        <end position="469"/>
    </location>
</feature>
<name>A0A843UA57_COLES</name>
<dbReference type="Pfam" id="PF14432">
    <property type="entry name" value="DYW_deaminase"/>
    <property type="match status" value="1"/>
</dbReference>
<dbReference type="GO" id="GO:0008270">
    <property type="term" value="F:zinc ion binding"/>
    <property type="evidence" value="ECO:0007669"/>
    <property type="project" value="InterPro"/>
</dbReference>
<dbReference type="FunFam" id="1.25.40.10:FF:000073">
    <property type="entry name" value="Pentatricopeptide repeat-containing protein chloroplastic"/>
    <property type="match status" value="1"/>
</dbReference>
<dbReference type="FunFam" id="1.25.40.10:FF:001100">
    <property type="entry name" value="Pentatricopeptide repeat-containing protein"/>
    <property type="match status" value="1"/>
</dbReference>
<evidence type="ECO:0000256" key="3">
    <source>
        <dbReference type="SAM" id="SignalP"/>
    </source>
</evidence>
<dbReference type="FunFam" id="1.25.40.10:FF:000344">
    <property type="entry name" value="Pentatricopeptide repeat-containing protein"/>
    <property type="match status" value="1"/>
</dbReference>
<dbReference type="Pfam" id="PF20431">
    <property type="entry name" value="E_motif"/>
    <property type="match status" value="1"/>
</dbReference>
<dbReference type="Pfam" id="PF20430">
    <property type="entry name" value="Eplus_motif"/>
    <property type="match status" value="1"/>
</dbReference>
<comment type="caution">
    <text evidence="5">The sequence shown here is derived from an EMBL/GenBank/DDBJ whole genome shotgun (WGS) entry which is preliminary data.</text>
</comment>
<dbReference type="EMBL" id="NMUH01000629">
    <property type="protein sequence ID" value="MQL82412.1"/>
    <property type="molecule type" value="Genomic_DNA"/>
</dbReference>
<feature type="signal peptide" evidence="3">
    <location>
        <begin position="1"/>
        <end position="17"/>
    </location>
</feature>
<evidence type="ECO:0000313" key="5">
    <source>
        <dbReference type="EMBL" id="MQL82412.1"/>
    </source>
</evidence>
<dbReference type="Gene3D" id="1.25.40.10">
    <property type="entry name" value="Tetratricopeptide repeat domain"/>
    <property type="match status" value="7"/>
</dbReference>
<dbReference type="NCBIfam" id="TIGR00756">
    <property type="entry name" value="PPR"/>
    <property type="match status" value="7"/>
</dbReference>
<evidence type="ECO:0000256" key="1">
    <source>
        <dbReference type="ARBA" id="ARBA00022737"/>
    </source>
</evidence>
<dbReference type="OrthoDB" id="185373at2759"/>
<dbReference type="PROSITE" id="PS51375">
    <property type="entry name" value="PPR"/>
    <property type="match status" value="6"/>
</dbReference>
<dbReference type="GO" id="GO:0009451">
    <property type="term" value="P:RNA modification"/>
    <property type="evidence" value="ECO:0007669"/>
    <property type="project" value="InterPro"/>
</dbReference>
<feature type="repeat" description="PPR" evidence="2">
    <location>
        <begin position="637"/>
        <end position="671"/>
    </location>
</feature>
<keyword evidence="1" id="KW-0677">Repeat</keyword>
<dbReference type="InterPro" id="IPR011990">
    <property type="entry name" value="TPR-like_helical_dom_sf"/>
</dbReference>
<dbReference type="SUPFAM" id="SSF48452">
    <property type="entry name" value="TPR-like"/>
    <property type="match status" value="1"/>
</dbReference>
<dbReference type="PANTHER" id="PTHR24015">
    <property type="entry name" value="OS07G0578800 PROTEIN-RELATED"/>
    <property type="match status" value="1"/>
</dbReference>
<feature type="chain" id="PRO_5032565603" description="DYW domain-containing protein" evidence="3">
    <location>
        <begin position="18"/>
        <end position="944"/>
    </location>
</feature>
<feature type="repeat" description="PPR" evidence="2">
    <location>
        <begin position="334"/>
        <end position="368"/>
    </location>
</feature>
<feature type="domain" description="DYW" evidence="4">
    <location>
        <begin position="852"/>
        <end position="944"/>
    </location>
</feature>
<accession>A0A843UA57</accession>
<dbReference type="FunFam" id="1.25.40.10:FF:000196">
    <property type="entry name" value="Pentatricopeptide repeat-containing protein At4g14850"/>
    <property type="match status" value="1"/>
</dbReference>
<dbReference type="Pfam" id="PF13041">
    <property type="entry name" value="PPR_2"/>
    <property type="match status" value="5"/>
</dbReference>
<dbReference type="InterPro" id="IPR046848">
    <property type="entry name" value="E_motif"/>
</dbReference>